<dbReference type="Pfam" id="PF07742">
    <property type="entry name" value="BTG"/>
    <property type="match status" value="1"/>
</dbReference>
<dbReference type="Proteomes" id="UP000278807">
    <property type="component" value="Unassembled WGS sequence"/>
</dbReference>
<proteinExistence type="inferred from homology"/>
<dbReference type="InterPro" id="IPR036054">
    <property type="entry name" value="BTG-like_sf"/>
</dbReference>
<name>A0A0R3TVS6_RODNA</name>
<dbReference type="EMBL" id="UZAE01013892">
    <property type="protein sequence ID" value="VDO11723.1"/>
    <property type="molecule type" value="Genomic_DNA"/>
</dbReference>
<reference evidence="5 6" key="2">
    <citation type="submission" date="2018-11" db="EMBL/GenBank/DDBJ databases">
        <authorList>
            <consortium name="Pathogen Informatics"/>
        </authorList>
    </citation>
    <scope>NUCLEOTIDE SEQUENCE [LARGE SCALE GENOMIC DNA]</scope>
</reference>
<feature type="region of interest" description="Disordered" evidence="3">
    <location>
        <begin position="477"/>
        <end position="525"/>
    </location>
</feature>
<evidence type="ECO:0000256" key="1">
    <source>
        <dbReference type="ARBA" id="ARBA00007989"/>
    </source>
</evidence>
<feature type="compositionally biased region" description="Low complexity" evidence="3">
    <location>
        <begin position="503"/>
        <end position="519"/>
    </location>
</feature>
<reference evidence="7" key="1">
    <citation type="submission" date="2017-02" db="UniProtKB">
        <authorList>
            <consortium name="WormBaseParasite"/>
        </authorList>
    </citation>
    <scope>IDENTIFICATION</scope>
</reference>
<evidence type="ECO:0000256" key="3">
    <source>
        <dbReference type="SAM" id="MobiDB-lite"/>
    </source>
</evidence>
<dbReference type="InterPro" id="IPR015676">
    <property type="entry name" value="Tob1/2"/>
</dbReference>
<gene>
    <name evidence="5" type="ORF">HNAJ_LOCUS11926</name>
</gene>
<protein>
    <submittedName>
        <fullName evidence="7">Anti_prolifrtn domain-containing protein</fullName>
    </submittedName>
</protein>
<dbReference type="GO" id="GO:0005737">
    <property type="term" value="C:cytoplasm"/>
    <property type="evidence" value="ECO:0007669"/>
    <property type="project" value="TreeGrafter"/>
</dbReference>
<dbReference type="AlphaFoldDB" id="A0A0R3TVS6"/>
<comment type="similarity">
    <text evidence="1">Belongs to the BTG family.</text>
</comment>
<feature type="compositionally biased region" description="Low complexity" evidence="3">
    <location>
        <begin position="477"/>
        <end position="488"/>
    </location>
</feature>
<dbReference type="Gene3D" id="3.90.640.90">
    <property type="entry name" value="Anti-proliferative protein, N-terminal domain"/>
    <property type="match status" value="1"/>
</dbReference>
<keyword evidence="6" id="KW-1185">Reference proteome</keyword>
<dbReference type="SMART" id="SM00099">
    <property type="entry name" value="btg1"/>
    <property type="match status" value="1"/>
</dbReference>
<dbReference type="GO" id="GO:0005634">
    <property type="term" value="C:nucleus"/>
    <property type="evidence" value="ECO:0007669"/>
    <property type="project" value="TreeGrafter"/>
</dbReference>
<feature type="compositionally biased region" description="Basic and acidic residues" evidence="3">
    <location>
        <begin position="213"/>
        <end position="239"/>
    </location>
</feature>
<keyword evidence="2" id="KW-0597">Phosphoprotein</keyword>
<evidence type="ECO:0000256" key="2">
    <source>
        <dbReference type="ARBA" id="ARBA00022553"/>
    </source>
</evidence>
<evidence type="ECO:0000313" key="7">
    <source>
        <dbReference type="WBParaSite" id="HNAJ_0001193701-mRNA-1"/>
    </source>
</evidence>
<dbReference type="WBParaSite" id="HNAJ_0001193701-mRNA-1">
    <property type="protein sequence ID" value="HNAJ_0001193701-mRNA-1"/>
    <property type="gene ID" value="HNAJ_0001193701"/>
</dbReference>
<feature type="compositionally biased region" description="Polar residues" evidence="3">
    <location>
        <begin position="489"/>
        <end position="501"/>
    </location>
</feature>
<evidence type="ECO:0000313" key="5">
    <source>
        <dbReference type="EMBL" id="VDO11723.1"/>
    </source>
</evidence>
<dbReference type="InterPro" id="IPR002087">
    <property type="entry name" value="Anti_prolifrtn"/>
</dbReference>
<feature type="region of interest" description="Disordered" evidence="3">
    <location>
        <begin position="196"/>
        <end position="257"/>
    </location>
</feature>
<sequence>MYVEVSVAVNYLLSHLYTKLPRRRVDNFGEELEKCLIRKLQPGWFIESSDQESTHRCFQTSGPHTDFIFLEAAISSGLEWSEIQACLPTGLVLTIDPGHVTCQYGSNDTSPPIPNSVWNSGNGCSSSSGCSSASSVSSSNGSGSWPKTKHQVLYSVNSKNGAGFNMNGEKDVEVPMNEASKKQLDDVQTHLATEAALSVLTEPDDGQVTSTPDSKRASGDSLEVQEKTDLIIGKKEKSGDSSFFDHSGTTDSSQAKSDIENQFPFNDFHSKAMRHAEELGGDLPQFESHASQANAIPPFTQTTPSTYVQKSTSTPSFTAATFAATKFGSTKLKNQTKRPHRLVSSCEPPSSGYASQLLEAIGQNSIPSNQIPLSDRLMRLSEIQRNGSGMYGGHNFGMDSSRNGVFGNYHSLDRSNDGLFNNSNGISNGFIENGSGVSLYNNSEGPSTYGMRSNNIMNNPMWSQFEKIRSEFQLKNSQYLQQQQQSTQENPSLMNRNSGFPFNNIEGSGNSSRNSGSFSTAPRSALQQSEGKFGFRDELGINQDLYDLWNSQKFNSNSSNNFCWSNDINKPSMDSSLGQAFNALNISER</sequence>
<feature type="domain" description="Anti-proliferative protein" evidence="4">
    <location>
        <begin position="1"/>
        <end position="107"/>
    </location>
</feature>
<dbReference type="PANTHER" id="PTHR17537">
    <property type="entry name" value="TRANSDUCER OF ERBB2 TOB"/>
    <property type="match status" value="1"/>
</dbReference>
<dbReference type="STRING" id="102285.A0A0R3TVS6"/>
<dbReference type="SUPFAM" id="SSF160696">
    <property type="entry name" value="BTG domain-like"/>
    <property type="match status" value="1"/>
</dbReference>
<dbReference type="GO" id="GO:0003714">
    <property type="term" value="F:transcription corepressor activity"/>
    <property type="evidence" value="ECO:0007669"/>
    <property type="project" value="TreeGrafter"/>
</dbReference>
<dbReference type="OrthoDB" id="19928at2759"/>
<evidence type="ECO:0000313" key="6">
    <source>
        <dbReference type="Proteomes" id="UP000278807"/>
    </source>
</evidence>
<dbReference type="PANTHER" id="PTHR17537:SF5">
    <property type="entry name" value="TRANSDUCER OF ERBB2, ISOFORM A"/>
    <property type="match status" value="1"/>
</dbReference>
<accession>A0A0R3TVS6</accession>
<evidence type="ECO:0000259" key="4">
    <source>
        <dbReference type="SMART" id="SM00099"/>
    </source>
</evidence>
<feature type="compositionally biased region" description="Polar residues" evidence="3">
    <location>
        <begin position="247"/>
        <end position="256"/>
    </location>
</feature>
<organism evidence="7">
    <name type="scientific">Rodentolepis nana</name>
    <name type="common">Dwarf tapeworm</name>
    <name type="synonym">Hymenolepis nana</name>
    <dbReference type="NCBI Taxonomy" id="102285"/>
    <lineage>
        <taxon>Eukaryota</taxon>
        <taxon>Metazoa</taxon>
        <taxon>Spiralia</taxon>
        <taxon>Lophotrochozoa</taxon>
        <taxon>Platyhelminthes</taxon>
        <taxon>Cestoda</taxon>
        <taxon>Eucestoda</taxon>
        <taxon>Cyclophyllidea</taxon>
        <taxon>Hymenolepididae</taxon>
        <taxon>Rodentolepis</taxon>
    </lineage>
</organism>